<evidence type="ECO:0000256" key="2">
    <source>
        <dbReference type="ARBA" id="ARBA00023125"/>
    </source>
</evidence>
<feature type="domain" description="HTH gntR-type" evidence="4">
    <location>
        <begin position="8"/>
        <end position="75"/>
    </location>
</feature>
<keyword evidence="3" id="KW-0804">Transcription</keyword>
<sequence length="232" mass="25693">MSTGKAQQGKDANIYEQVFDAILEQRLIPGTRLSEDKLGQLFGVSRTIVRTVLQRLAFEGVVEIQRHQGAIIARTTAEQARQVFAARKAVELEVVRNACRHISAVQLEHLHALVWEEQEARGQQDHGRALRLSGELHLYLAEYCGNEFLAGFLRSLVSRCSLIIAQYEAADRHSCPPTEHGAILEAIGAGDEALAVKLMAAHIDHIEAKIDVREKTAPPDLSAIFSKTNKEN</sequence>
<dbReference type="InterPro" id="IPR036390">
    <property type="entry name" value="WH_DNA-bd_sf"/>
</dbReference>
<name>A0ABU6D2D0_9GAMM</name>
<proteinExistence type="predicted"/>
<dbReference type="InterPro" id="IPR036388">
    <property type="entry name" value="WH-like_DNA-bd_sf"/>
</dbReference>
<evidence type="ECO:0000256" key="3">
    <source>
        <dbReference type="ARBA" id="ARBA00023163"/>
    </source>
</evidence>
<dbReference type="SMART" id="SM00345">
    <property type="entry name" value="HTH_GNTR"/>
    <property type="match status" value="1"/>
</dbReference>
<organism evidence="5 6">
    <name type="scientific">Candidatus Thiothrix phosphatis</name>
    <dbReference type="NCBI Taxonomy" id="3112415"/>
    <lineage>
        <taxon>Bacteria</taxon>
        <taxon>Pseudomonadati</taxon>
        <taxon>Pseudomonadota</taxon>
        <taxon>Gammaproteobacteria</taxon>
        <taxon>Thiotrichales</taxon>
        <taxon>Thiotrichaceae</taxon>
        <taxon>Thiothrix</taxon>
    </lineage>
</organism>
<evidence type="ECO:0000259" key="4">
    <source>
        <dbReference type="PROSITE" id="PS50949"/>
    </source>
</evidence>
<dbReference type="SUPFAM" id="SSF48008">
    <property type="entry name" value="GntR ligand-binding domain-like"/>
    <property type="match status" value="1"/>
</dbReference>
<dbReference type="InterPro" id="IPR008920">
    <property type="entry name" value="TF_FadR/GntR_C"/>
</dbReference>
<comment type="caution">
    <text evidence="5">The sequence shown here is derived from an EMBL/GenBank/DDBJ whole genome shotgun (WGS) entry which is preliminary data.</text>
</comment>
<protein>
    <submittedName>
        <fullName evidence="5">GntR family transcriptional regulator</fullName>
    </submittedName>
</protein>
<evidence type="ECO:0000256" key="1">
    <source>
        <dbReference type="ARBA" id="ARBA00023015"/>
    </source>
</evidence>
<dbReference type="CDD" id="cd07377">
    <property type="entry name" value="WHTH_GntR"/>
    <property type="match status" value="1"/>
</dbReference>
<dbReference type="SUPFAM" id="SSF46785">
    <property type="entry name" value="Winged helix' DNA-binding domain"/>
    <property type="match status" value="1"/>
</dbReference>
<keyword evidence="6" id="KW-1185">Reference proteome</keyword>
<evidence type="ECO:0000313" key="5">
    <source>
        <dbReference type="EMBL" id="MEB4593217.1"/>
    </source>
</evidence>
<dbReference type="Pfam" id="PF00392">
    <property type="entry name" value="GntR"/>
    <property type="match status" value="1"/>
</dbReference>
<dbReference type="PANTHER" id="PTHR43537:SF53">
    <property type="entry name" value="HTH-TYPE TRANSCRIPTIONAL REPRESSOR NANR"/>
    <property type="match status" value="1"/>
</dbReference>
<gene>
    <name evidence="5" type="ORF">VSS37_19730</name>
</gene>
<dbReference type="InterPro" id="IPR000524">
    <property type="entry name" value="Tscrpt_reg_HTH_GntR"/>
</dbReference>
<dbReference type="Pfam" id="PF07729">
    <property type="entry name" value="FCD"/>
    <property type="match status" value="1"/>
</dbReference>
<dbReference type="EMBL" id="JAYMYJ010000152">
    <property type="protein sequence ID" value="MEB4593217.1"/>
    <property type="molecule type" value="Genomic_DNA"/>
</dbReference>
<dbReference type="InterPro" id="IPR011711">
    <property type="entry name" value="GntR_C"/>
</dbReference>
<dbReference type="RefSeq" id="WP_324697984.1">
    <property type="nucleotide sequence ID" value="NZ_JAYMYJ010000152.1"/>
</dbReference>
<dbReference type="Gene3D" id="1.20.120.530">
    <property type="entry name" value="GntR ligand-binding domain-like"/>
    <property type="match status" value="1"/>
</dbReference>
<dbReference type="Proteomes" id="UP001308005">
    <property type="component" value="Unassembled WGS sequence"/>
</dbReference>
<dbReference type="SMART" id="SM00895">
    <property type="entry name" value="FCD"/>
    <property type="match status" value="1"/>
</dbReference>
<keyword evidence="1" id="KW-0805">Transcription regulation</keyword>
<accession>A0ABU6D2D0</accession>
<dbReference type="PANTHER" id="PTHR43537">
    <property type="entry name" value="TRANSCRIPTIONAL REGULATOR, GNTR FAMILY"/>
    <property type="match status" value="1"/>
</dbReference>
<keyword evidence="2" id="KW-0238">DNA-binding</keyword>
<dbReference type="Gene3D" id="1.10.10.10">
    <property type="entry name" value="Winged helix-like DNA-binding domain superfamily/Winged helix DNA-binding domain"/>
    <property type="match status" value="1"/>
</dbReference>
<reference evidence="6" key="1">
    <citation type="submission" date="2023-07" db="EMBL/GenBank/DDBJ databases">
        <title>The carbon used by Thiothrix.</title>
        <authorList>
            <person name="Chen L."/>
        </authorList>
    </citation>
    <scope>NUCLEOTIDE SEQUENCE [LARGE SCALE GENOMIC DNA]</scope>
</reference>
<dbReference type="PROSITE" id="PS50949">
    <property type="entry name" value="HTH_GNTR"/>
    <property type="match status" value="1"/>
</dbReference>
<evidence type="ECO:0000313" key="6">
    <source>
        <dbReference type="Proteomes" id="UP001308005"/>
    </source>
</evidence>